<feature type="transmembrane region" description="Helical" evidence="1">
    <location>
        <begin position="12"/>
        <end position="32"/>
    </location>
</feature>
<organism evidence="2 3">
    <name type="scientific">Roridomyces roridus</name>
    <dbReference type="NCBI Taxonomy" id="1738132"/>
    <lineage>
        <taxon>Eukaryota</taxon>
        <taxon>Fungi</taxon>
        <taxon>Dikarya</taxon>
        <taxon>Basidiomycota</taxon>
        <taxon>Agaricomycotina</taxon>
        <taxon>Agaricomycetes</taxon>
        <taxon>Agaricomycetidae</taxon>
        <taxon>Agaricales</taxon>
        <taxon>Marasmiineae</taxon>
        <taxon>Mycenaceae</taxon>
        <taxon>Roridomyces</taxon>
    </lineage>
</organism>
<proteinExistence type="predicted"/>
<keyword evidence="3" id="KW-1185">Reference proteome</keyword>
<name>A0AAD7C586_9AGAR</name>
<dbReference type="Proteomes" id="UP001221142">
    <property type="component" value="Unassembled WGS sequence"/>
</dbReference>
<comment type="caution">
    <text evidence="2">The sequence shown here is derived from an EMBL/GenBank/DDBJ whole genome shotgun (WGS) entry which is preliminary data.</text>
</comment>
<dbReference type="EMBL" id="JARKIF010000005">
    <property type="protein sequence ID" value="KAJ7639066.1"/>
    <property type="molecule type" value="Genomic_DNA"/>
</dbReference>
<dbReference type="AlphaFoldDB" id="A0AAD7C586"/>
<gene>
    <name evidence="2" type="ORF">FB45DRAFT_419428</name>
</gene>
<reference evidence="2" key="1">
    <citation type="submission" date="2023-03" db="EMBL/GenBank/DDBJ databases">
        <title>Massive genome expansion in bonnet fungi (Mycena s.s.) driven by repeated elements and novel gene families across ecological guilds.</title>
        <authorList>
            <consortium name="Lawrence Berkeley National Laboratory"/>
            <person name="Harder C.B."/>
            <person name="Miyauchi S."/>
            <person name="Viragh M."/>
            <person name="Kuo A."/>
            <person name="Thoen E."/>
            <person name="Andreopoulos B."/>
            <person name="Lu D."/>
            <person name="Skrede I."/>
            <person name="Drula E."/>
            <person name="Henrissat B."/>
            <person name="Morin E."/>
            <person name="Kohler A."/>
            <person name="Barry K."/>
            <person name="LaButti K."/>
            <person name="Morin E."/>
            <person name="Salamov A."/>
            <person name="Lipzen A."/>
            <person name="Mereny Z."/>
            <person name="Hegedus B."/>
            <person name="Baldrian P."/>
            <person name="Stursova M."/>
            <person name="Weitz H."/>
            <person name="Taylor A."/>
            <person name="Grigoriev I.V."/>
            <person name="Nagy L.G."/>
            <person name="Martin F."/>
            <person name="Kauserud H."/>
        </authorList>
    </citation>
    <scope>NUCLEOTIDE SEQUENCE</scope>
    <source>
        <strain evidence="2">9284</strain>
    </source>
</reference>
<evidence type="ECO:0000256" key="1">
    <source>
        <dbReference type="SAM" id="Phobius"/>
    </source>
</evidence>
<evidence type="ECO:0000313" key="3">
    <source>
        <dbReference type="Proteomes" id="UP001221142"/>
    </source>
</evidence>
<evidence type="ECO:0000313" key="2">
    <source>
        <dbReference type="EMBL" id="KAJ7639066.1"/>
    </source>
</evidence>
<accession>A0AAD7C586</accession>
<keyword evidence="1" id="KW-1133">Transmembrane helix</keyword>
<protein>
    <submittedName>
        <fullName evidence="2">Uncharacterized protein</fullName>
    </submittedName>
</protein>
<sequence>MYFPSLYPTVLYWNGMYLYIIYALLVLQWTLASVRSVQSLAFESEALNPSLYRSFALRMLKCFHPRSRLSWLDSRTIKQITK</sequence>
<keyword evidence="1" id="KW-0472">Membrane</keyword>
<keyword evidence="1" id="KW-0812">Transmembrane</keyword>